<feature type="chain" id="PRO_5039421833" evidence="5">
    <location>
        <begin position="27"/>
        <end position="361"/>
    </location>
</feature>
<proteinExistence type="predicted"/>
<evidence type="ECO:0000256" key="1">
    <source>
        <dbReference type="ARBA" id="ARBA00004418"/>
    </source>
</evidence>
<evidence type="ECO:0000313" key="6">
    <source>
        <dbReference type="EMBL" id="KAA9108035.1"/>
    </source>
</evidence>
<protein>
    <submittedName>
        <fullName evidence="6">Extracellular solute-binding protein</fullName>
    </submittedName>
</protein>
<dbReference type="OrthoDB" id="9815444at2"/>
<dbReference type="GO" id="GO:0030288">
    <property type="term" value="C:outer membrane-bounded periplasmic space"/>
    <property type="evidence" value="ECO:0007669"/>
    <property type="project" value="TreeGrafter"/>
</dbReference>
<name>A0A5J5J0P4_9MICO</name>
<comment type="caution">
    <text evidence="6">The sequence shown here is derived from an EMBL/GenBank/DDBJ whole genome shotgun (WGS) entry which is preliminary data.</text>
</comment>
<gene>
    <name evidence="6" type="ORF">F6B43_11500</name>
</gene>
<dbReference type="PANTHER" id="PTHR30006:SF3">
    <property type="entry name" value="THIAMINE-BINDING PERIPLASMIC PROTEIN"/>
    <property type="match status" value="1"/>
</dbReference>
<dbReference type="EMBL" id="VYSA01000002">
    <property type="protein sequence ID" value="KAA9108035.1"/>
    <property type="molecule type" value="Genomic_DNA"/>
</dbReference>
<dbReference type="PROSITE" id="PS51257">
    <property type="entry name" value="PROKAR_LIPOPROTEIN"/>
    <property type="match status" value="1"/>
</dbReference>
<keyword evidence="2" id="KW-0813">Transport</keyword>
<dbReference type="RefSeq" id="WP_150449066.1">
    <property type="nucleotide sequence ID" value="NZ_VYSA01000002.1"/>
</dbReference>
<dbReference type="InterPro" id="IPR006311">
    <property type="entry name" value="TAT_signal"/>
</dbReference>
<dbReference type="Gene3D" id="3.40.190.10">
    <property type="entry name" value="Periplasmic binding protein-like II"/>
    <property type="match status" value="2"/>
</dbReference>
<organism evidence="6 7">
    <name type="scientific">Microbacterium rhizomatis</name>
    <dbReference type="NCBI Taxonomy" id="1631477"/>
    <lineage>
        <taxon>Bacteria</taxon>
        <taxon>Bacillati</taxon>
        <taxon>Actinomycetota</taxon>
        <taxon>Actinomycetes</taxon>
        <taxon>Micrococcales</taxon>
        <taxon>Microbacteriaceae</taxon>
        <taxon>Microbacterium</taxon>
    </lineage>
</organism>
<dbReference type="InterPro" id="IPR006059">
    <property type="entry name" value="SBP"/>
</dbReference>
<dbReference type="PROSITE" id="PS51318">
    <property type="entry name" value="TAT"/>
    <property type="match status" value="1"/>
</dbReference>
<evidence type="ECO:0000313" key="7">
    <source>
        <dbReference type="Proteomes" id="UP000325827"/>
    </source>
</evidence>
<dbReference type="Proteomes" id="UP000325827">
    <property type="component" value="Unassembled WGS sequence"/>
</dbReference>
<evidence type="ECO:0000256" key="4">
    <source>
        <dbReference type="ARBA" id="ARBA00022764"/>
    </source>
</evidence>
<evidence type="ECO:0000256" key="3">
    <source>
        <dbReference type="ARBA" id="ARBA00022729"/>
    </source>
</evidence>
<evidence type="ECO:0000256" key="2">
    <source>
        <dbReference type="ARBA" id="ARBA00022448"/>
    </source>
</evidence>
<dbReference type="PANTHER" id="PTHR30006">
    <property type="entry name" value="THIAMINE-BINDING PERIPLASMIC PROTEIN-RELATED"/>
    <property type="match status" value="1"/>
</dbReference>
<feature type="signal peptide" evidence="5">
    <location>
        <begin position="1"/>
        <end position="26"/>
    </location>
</feature>
<dbReference type="SUPFAM" id="SSF53850">
    <property type="entry name" value="Periplasmic binding protein-like II"/>
    <property type="match status" value="1"/>
</dbReference>
<accession>A0A5J5J0P4</accession>
<dbReference type="GO" id="GO:0015888">
    <property type="term" value="P:thiamine transport"/>
    <property type="evidence" value="ECO:0007669"/>
    <property type="project" value="TreeGrafter"/>
</dbReference>
<keyword evidence="7" id="KW-1185">Reference proteome</keyword>
<comment type="subcellular location">
    <subcellularLocation>
        <location evidence="1">Periplasm</location>
    </subcellularLocation>
</comment>
<evidence type="ECO:0000256" key="5">
    <source>
        <dbReference type="SAM" id="SignalP"/>
    </source>
</evidence>
<keyword evidence="4" id="KW-0574">Periplasm</keyword>
<dbReference type="GO" id="GO:0030976">
    <property type="term" value="F:thiamine pyrophosphate binding"/>
    <property type="evidence" value="ECO:0007669"/>
    <property type="project" value="TreeGrafter"/>
</dbReference>
<reference evidence="7" key="1">
    <citation type="submission" date="2019-09" db="EMBL/GenBank/DDBJ databases">
        <title>Mumia zhuanghuii sp. nov. isolated from the intestinal contents of plateau pika (Ochotona curzoniae) in the Qinghai-Tibet plateau of China.</title>
        <authorList>
            <person name="Tian Z."/>
        </authorList>
    </citation>
    <scope>NUCLEOTIDE SEQUENCE [LARGE SCALE GENOMIC DNA]</scope>
    <source>
        <strain evidence="7">JCM 30598</strain>
    </source>
</reference>
<dbReference type="GO" id="GO:0030975">
    <property type="term" value="F:thiamine binding"/>
    <property type="evidence" value="ECO:0007669"/>
    <property type="project" value="TreeGrafter"/>
</dbReference>
<dbReference type="AlphaFoldDB" id="A0A5J5J0P4"/>
<sequence length="361" mass="38564">MTFHTSRTVRRALISGLALASVAVLAVGCAGSSTAGASAEGSAAAISGSVIWADYGGPTNESRQVAYFDGFTADTGVDVVSTSLEDSVYYGMLKGDAGDYDTMQTSAADVLAYTDAVTEVPEDIQGDLLPENIRPYIVGGFVFGIAQGWLTETFPNGGPQDWADFFDTTKYPGKRAWPGSPGSYDASYEIALLADGVKPADLYPLDIPRAEAKLNTIRGDMVFYQSYPEVQQLLSSGSAAIAVTVTGQYNALKNAGKDVTVQWNQAFIVPSGFVIPQQASNPAAALALAAWMNDPERQAVFTERTGYGPVNSKVFDYLSDDVVSGLVNSPEHEKVGLYWDTQWRSENNDKLIDSYTAWLAG</sequence>
<keyword evidence="3 5" id="KW-0732">Signal</keyword>
<dbReference type="Pfam" id="PF13416">
    <property type="entry name" value="SBP_bac_8"/>
    <property type="match status" value="1"/>
</dbReference>